<dbReference type="InterPro" id="IPR008928">
    <property type="entry name" value="6-hairpin_glycosidase_sf"/>
</dbReference>
<dbReference type="InterPro" id="IPR035398">
    <property type="entry name" value="Bac_rhamnosid_C"/>
</dbReference>
<dbReference type="GO" id="GO:0016787">
    <property type="term" value="F:hydrolase activity"/>
    <property type="evidence" value="ECO:0007669"/>
    <property type="project" value="UniProtKB-KW"/>
</dbReference>
<dbReference type="Gene3D" id="1.50.10.10">
    <property type="match status" value="1"/>
</dbReference>
<dbReference type="Proteomes" id="UP000779574">
    <property type="component" value="Unassembled WGS sequence"/>
</dbReference>
<dbReference type="OrthoDB" id="10036721at2759"/>
<reference evidence="3" key="1">
    <citation type="journal article" date="2021" name="J Fungi (Basel)">
        <title>Virulence traits and population genomics of the black yeast Aureobasidium melanogenum.</title>
        <authorList>
            <person name="Cernosa A."/>
            <person name="Sun X."/>
            <person name="Gostincar C."/>
            <person name="Fang C."/>
            <person name="Gunde-Cimerman N."/>
            <person name="Song Z."/>
        </authorList>
    </citation>
    <scope>NUCLEOTIDE SEQUENCE</scope>
    <source>
        <strain evidence="3">EXF-9911</strain>
    </source>
</reference>
<dbReference type="InterPro" id="IPR035396">
    <property type="entry name" value="Bac_rhamnosid6H"/>
</dbReference>
<dbReference type="AlphaFoldDB" id="A0A9P8EDL8"/>
<evidence type="ECO:0000313" key="4">
    <source>
        <dbReference type="Proteomes" id="UP000779574"/>
    </source>
</evidence>
<dbReference type="PANTHER" id="PTHR34987">
    <property type="entry name" value="C, PUTATIVE (AFU_ORTHOLOGUE AFUA_3G02880)-RELATED"/>
    <property type="match status" value="1"/>
</dbReference>
<gene>
    <name evidence="3" type="ORF">KCU76_g10202</name>
</gene>
<dbReference type="GO" id="GO:0005975">
    <property type="term" value="P:carbohydrate metabolic process"/>
    <property type="evidence" value="ECO:0007669"/>
    <property type="project" value="InterPro"/>
</dbReference>
<comment type="caution">
    <text evidence="3">The sequence shown here is derived from an EMBL/GenBank/DDBJ whole genome shotgun (WGS) entry which is preliminary data.</text>
</comment>
<name>A0A9P8EDL8_AURME</name>
<dbReference type="InterPro" id="IPR012341">
    <property type="entry name" value="6hp_glycosidase-like_sf"/>
</dbReference>
<reference evidence="3" key="2">
    <citation type="submission" date="2021-08" db="EMBL/GenBank/DDBJ databases">
        <authorList>
            <person name="Gostincar C."/>
            <person name="Sun X."/>
            <person name="Song Z."/>
            <person name="Gunde-Cimerman N."/>
        </authorList>
    </citation>
    <scope>NUCLEOTIDE SEQUENCE</scope>
    <source>
        <strain evidence="3">EXF-9911</strain>
    </source>
</reference>
<dbReference type="Gene3D" id="2.60.120.560">
    <property type="entry name" value="Exo-inulinase, domain 1"/>
    <property type="match status" value="1"/>
</dbReference>
<dbReference type="PANTHER" id="PTHR34987:SF4">
    <property type="entry name" value="ALPHA-L-RHAMNOSIDASE C-TERMINAL DOMAIN-CONTAINING PROTEIN"/>
    <property type="match status" value="1"/>
</dbReference>
<keyword evidence="3" id="KW-0378">Hydrolase</keyword>
<organism evidence="3 4">
    <name type="scientific">Aureobasidium melanogenum</name>
    <name type="common">Aureobasidium pullulans var. melanogenum</name>
    <dbReference type="NCBI Taxonomy" id="46634"/>
    <lineage>
        <taxon>Eukaryota</taxon>
        <taxon>Fungi</taxon>
        <taxon>Dikarya</taxon>
        <taxon>Ascomycota</taxon>
        <taxon>Pezizomycotina</taxon>
        <taxon>Dothideomycetes</taxon>
        <taxon>Dothideomycetidae</taxon>
        <taxon>Dothideales</taxon>
        <taxon>Saccotheciaceae</taxon>
        <taxon>Aureobasidium</taxon>
    </lineage>
</organism>
<proteinExistence type="predicted"/>
<dbReference type="SUPFAM" id="SSF48208">
    <property type="entry name" value="Six-hairpin glycosidases"/>
    <property type="match status" value="1"/>
</dbReference>
<evidence type="ECO:0000313" key="3">
    <source>
        <dbReference type="EMBL" id="KAG9687605.1"/>
    </source>
</evidence>
<dbReference type="Pfam" id="PF17390">
    <property type="entry name" value="Bac_rhamnosid_C"/>
    <property type="match status" value="1"/>
</dbReference>
<feature type="domain" description="Alpha-L-rhamnosidase C-terminal" evidence="2">
    <location>
        <begin position="585"/>
        <end position="650"/>
    </location>
</feature>
<feature type="domain" description="Alpha-L-rhamnosidase six-hairpin glycosidase" evidence="1">
    <location>
        <begin position="247"/>
        <end position="573"/>
    </location>
</feature>
<evidence type="ECO:0000259" key="2">
    <source>
        <dbReference type="Pfam" id="PF17390"/>
    </source>
</evidence>
<dbReference type="Pfam" id="PF17389">
    <property type="entry name" value="Bac_rhamnosid6H"/>
    <property type="match status" value="1"/>
</dbReference>
<protein>
    <submittedName>
        <fullName evidence="3">Glycoside hydrolase family 78 protein</fullName>
    </submittedName>
</protein>
<dbReference type="Gene3D" id="2.60.420.10">
    <property type="entry name" value="Maltose phosphorylase, domain 3"/>
    <property type="match status" value="1"/>
</dbReference>
<evidence type="ECO:0000259" key="1">
    <source>
        <dbReference type="Pfam" id="PF17389"/>
    </source>
</evidence>
<dbReference type="EMBL" id="JAHFXF010000446">
    <property type="protein sequence ID" value="KAG9687605.1"/>
    <property type="molecule type" value="Genomic_DNA"/>
</dbReference>
<feature type="non-terminal residue" evidence="3">
    <location>
        <position position="689"/>
    </location>
</feature>
<accession>A0A9P8EDL8</accession>
<sequence length="689" mass="74124">MTHTDRLLQGGVRWQMLTLASAGDLVLSDVGIVPSYYTAKPQGSFECSNAKWTDVWDAGARTLALSMVATESIPELWQILPEGAFIESAAPQPYAGLQAQSLTSYEMVFDVRPVLGGFSFKVLSDTLGNGIYIWVDMVKSTVQAFSGTTEDGTLLATANLTKTSRSTRSWHHVSASVNLSRISVSLDDTPVLSFSQTSKFYGSFGIGAANGQSAIFTNLTVISAGAEIYASSLTSNSTLDDFLVGTNPLSAIVDGARRDRIAYAGDLDVAARTVATSSHALEYVNDTIRLLSSNQMTAGYFVPTVKIQQSPRQGVIDINQTGLIGYSFQLLSAMGEYYMVSGDVVAARAYAPAAVRMLDWAASQVLENGLFNLTDATFGGDWNYYDPSQSGVVTKFNVVYALALQEVMPMLAAAEVNTSVYEKTLETLRQSIDRQLYNDILGGYLVSKAQAHGIAQDANAMAILANVPQGNHTKLRISRSMARLLFVDHGALPFSNGTTGVSKLISPFASSYHLRAAFAAQDAESATYLLDHTWVPMTLRSNANYSGCFWETLTLDGKPGLGDATSLCHAWSSGPTAELTRHVLGIQAVAPAYREWRVVPQSLGLQWARGTQPTPYGSITVDWRYDEVGLLAMSVFSPPGTNGTVNLPMPLRKYTATGAVVTLVNGQLVSGSSFEVVAGEPFELLQYLA</sequence>